<protein>
    <submittedName>
        <fullName evidence="7">FAD-dependent oxidoreductase</fullName>
    </submittedName>
</protein>
<evidence type="ECO:0000256" key="2">
    <source>
        <dbReference type="ARBA" id="ARBA00022630"/>
    </source>
</evidence>
<dbReference type="Gene3D" id="3.90.700.10">
    <property type="entry name" value="Succinate dehydrogenase/fumarate reductase flavoprotein, catalytic domain"/>
    <property type="match status" value="1"/>
</dbReference>
<dbReference type="Gene3D" id="3.50.50.60">
    <property type="entry name" value="FAD/NAD(P)-binding domain"/>
    <property type="match status" value="1"/>
</dbReference>
<dbReference type="Pfam" id="PF00890">
    <property type="entry name" value="FAD_binding_2"/>
    <property type="match status" value="1"/>
</dbReference>
<dbReference type="PROSITE" id="PS51318">
    <property type="entry name" value="TAT"/>
    <property type="match status" value="1"/>
</dbReference>
<evidence type="ECO:0000259" key="6">
    <source>
        <dbReference type="Pfam" id="PF00890"/>
    </source>
</evidence>
<evidence type="ECO:0000313" key="7">
    <source>
        <dbReference type="EMBL" id="HJF65681.1"/>
    </source>
</evidence>
<dbReference type="EMBL" id="DYWI01000115">
    <property type="protein sequence ID" value="HJF65681.1"/>
    <property type="molecule type" value="Genomic_DNA"/>
</dbReference>
<dbReference type="AlphaFoldDB" id="A0A9D2UXD9"/>
<feature type="region of interest" description="Disordered" evidence="5">
    <location>
        <begin position="35"/>
        <end position="54"/>
    </location>
</feature>
<dbReference type="InterPro" id="IPR050315">
    <property type="entry name" value="FAD-oxidoreductase_2"/>
</dbReference>
<reference evidence="7" key="1">
    <citation type="journal article" date="2021" name="PeerJ">
        <title>Extensive microbial diversity within the chicken gut microbiome revealed by metagenomics and culture.</title>
        <authorList>
            <person name="Gilroy R."/>
            <person name="Ravi A."/>
            <person name="Getino M."/>
            <person name="Pursley I."/>
            <person name="Horton D.L."/>
            <person name="Alikhan N.F."/>
            <person name="Baker D."/>
            <person name="Gharbi K."/>
            <person name="Hall N."/>
            <person name="Watson M."/>
            <person name="Adriaenssens E.M."/>
            <person name="Foster-Nyarko E."/>
            <person name="Jarju S."/>
            <person name="Secka A."/>
            <person name="Antonio M."/>
            <person name="Oren A."/>
            <person name="Chaudhuri R.R."/>
            <person name="La Ragione R."/>
            <person name="Hildebrand F."/>
            <person name="Pallen M.J."/>
        </authorList>
    </citation>
    <scope>NUCLEOTIDE SEQUENCE</scope>
    <source>
        <strain evidence="7">ChiGjej6B6-11269</strain>
    </source>
</reference>
<evidence type="ECO:0000256" key="3">
    <source>
        <dbReference type="ARBA" id="ARBA00022827"/>
    </source>
</evidence>
<accession>A0A9D2UXD9</accession>
<keyword evidence="4" id="KW-0560">Oxidoreductase</keyword>
<dbReference type="GO" id="GO:0033765">
    <property type="term" value="F:steroid dehydrogenase activity, acting on the CH-CH group of donors"/>
    <property type="evidence" value="ECO:0007669"/>
    <property type="project" value="UniProtKB-ARBA"/>
</dbReference>
<organism evidence="7 8">
    <name type="scientific">Slackia equolifaciens</name>
    <dbReference type="NCBI Taxonomy" id="498718"/>
    <lineage>
        <taxon>Bacteria</taxon>
        <taxon>Bacillati</taxon>
        <taxon>Actinomycetota</taxon>
        <taxon>Coriobacteriia</taxon>
        <taxon>Eggerthellales</taxon>
        <taxon>Eggerthellaceae</taxon>
        <taxon>Slackia</taxon>
    </lineage>
</organism>
<name>A0A9D2UXD9_9ACTN</name>
<comment type="caution">
    <text evidence="7">The sequence shown here is derived from an EMBL/GenBank/DDBJ whole genome shotgun (WGS) entry which is preliminary data.</text>
</comment>
<dbReference type="InterPro" id="IPR006311">
    <property type="entry name" value="TAT_signal"/>
</dbReference>
<dbReference type="NCBIfam" id="TIGR01409">
    <property type="entry name" value="TAT_signal_seq"/>
    <property type="match status" value="1"/>
</dbReference>
<evidence type="ECO:0000313" key="8">
    <source>
        <dbReference type="Proteomes" id="UP000786989"/>
    </source>
</evidence>
<sequence>MAFSEITLNRRNFLKGVALAGAGAMAATGLSACAPGGESSDAQSAEGGEAASGDYMTAETWSNAKWSFEVAPEPVPDDQITTTHEADIIVIGAGVSGLACAASATEEGADVILFAASSQPVARGGSNHGIGTKIHERLGIKDYTKDTITGMFKNEFARNGYRIDQKKWWKWANHSAETMNWLIDLMEAKGYTTTMEIGYEDTDGTFTAKPGSHNWVEATDGVESGAATGENLVIAMYAEKILEQGGQIHYDTIAQYLIRDDNNTGRVSAVVAKDPDGNYVKYVGRKAIVMATGDFSADRDMMAKYCNWVEPLLQYNEVDYNAMFTFGGLGPGDGQKMGLWVGAAWQNCLPNAPMIDAVGPMPYRQSIADFSGLLLNKKGQRYSNEDVIFSYGTYAMMMQPEMCRYGFWDTAYAKWFPQWETFGTTIVENEGKNATSQEDYLAQWNKNADEGSFFRADTIDELLEQIGDIDVETAKASIERYNELCEAKYDEDFHKDASLLAPIKEGPFFACKLSMSPANFLCVTGGLRTNENMQVCDANDNPIEGLYNLGIMVGDSYGNCYNFAICGHNLGMNCNTLAYMLGKDLASA</sequence>
<dbReference type="InterPro" id="IPR003953">
    <property type="entry name" value="FAD-dep_OxRdtase_2_FAD-bd"/>
</dbReference>
<dbReference type="SUPFAM" id="SSF56425">
    <property type="entry name" value="Succinate dehydrogenase/fumarate reductase flavoprotein, catalytic domain"/>
    <property type="match status" value="1"/>
</dbReference>
<dbReference type="SUPFAM" id="SSF51905">
    <property type="entry name" value="FAD/NAD(P)-binding domain"/>
    <property type="match status" value="1"/>
</dbReference>
<gene>
    <name evidence="7" type="ORF">K8U77_06160</name>
</gene>
<dbReference type="InterPro" id="IPR036188">
    <property type="entry name" value="FAD/NAD-bd_sf"/>
</dbReference>
<dbReference type="InterPro" id="IPR027477">
    <property type="entry name" value="Succ_DH/fumarate_Rdtase_cat_sf"/>
</dbReference>
<dbReference type="InterPro" id="IPR019546">
    <property type="entry name" value="TAT_signal_bac_arc"/>
</dbReference>
<feature type="domain" description="FAD-dependent oxidoreductase 2 FAD-binding" evidence="6">
    <location>
        <begin position="87"/>
        <end position="558"/>
    </location>
</feature>
<dbReference type="PANTHER" id="PTHR43400:SF7">
    <property type="entry name" value="FAD-DEPENDENT OXIDOREDUCTASE 2 FAD BINDING DOMAIN-CONTAINING PROTEIN"/>
    <property type="match status" value="1"/>
</dbReference>
<dbReference type="PANTHER" id="PTHR43400">
    <property type="entry name" value="FUMARATE REDUCTASE"/>
    <property type="match status" value="1"/>
</dbReference>
<keyword evidence="3" id="KW-0274">FAD</keyword>
<keyword evidence="2" id="KW-0285">Flavoprotein</keyword>
<evidence type="ECO:0000256" key="5">
    <source>
        <dbReference type="SAM" id="MobiDB-lite"/>
    </source>
</evidence>
<comment type="cofactor">
    <cofactor evidence="1">
        <name>FAD</name>
        <dbReference type="ChEBI" id="CHEBI:57692"/>
    </cofactor>
</comment>
<evidence type="ECO:0000256" key="4">
    <source>
        <dbReference type="ARBA" id="ARBA00023002"/>
    </source>
</evidence>
<dbReference type="Proteomes" id="UP000786989">
    <property type="component" value="Unassembled WGS sequence"/>
</dbReference>
<evidence type="ECO:0000256" key="1">
    <source>
        <dbReference type="ARBA" id="ARBA00001974"/>
    </source>
</evidence>
<reference evidence="7" key="2">
    <citation type="submission" date="2021-09" db="EMBL/GenBank/DDBJ databases">
        <authorList>
            <person name="Gilroy R."/>
        </authorList>
    </citation>
    <scope>NUCLEOTIDE SEQUENCE</scope>
    <source>
        <strain evidence="7">ChiGjej6B6-11269</strain>
    </source>
</reference>
<proteinExistence type="predicted"/>